<evidence type="ECO:0000256" key="2">
    <source>
        <dbReference type="ARBA" id="ARBA00022801"/>
    </source>
</evidence>
<organism evidence="4 5">
    <name type="scientific">Fusibacter tunisiensis</name>
    <dbReference type="NCBI Taxonomy" id="1008308"/>
    <lineage>
        <taxon>Bacteria</taxon>
        <taxon>Bacillati</taxon>
        <taxon>Bacillota</taxon>
        <taxon>Clostridia</taxon>
        <taxon>Eubacteriales</taxon>
        <taxon>Eubacteriales Family XII. Incertae Sedis</taxon>
        <taxon>Fusibacter</taxon>
    </lineage>
</organism>
<dbReference type="InterPro" id="IPR011330">
    <property type="entry name" value="Glyco_hydro/deAcase_b/a-brl"/>
</dbReference>
<dbReference type="Gene3D" id="3.90.640.20">
    <property type="entry name" value="Heat-shock cognate protein, ATPase"/>
    <property type="match status" value="1"/>
</dbReference>
<dbReference type="Pfam" id="PF11738">
    <property type="entry name" value="DUF3298"/>
    <property type="match status" value="1"/>
</dbReference>
<dbReference type="SUPFAM" id="SSF88713">
    <property type="entry name" value="Glycoside hydrolase/deacetylase"/>
    <property type="match status" value="1"/>
</dbReference>
<dbReference type="Proteomes" id="UP000767854">
    <property type="component" value="Unassembled WGS sequence"/>
</dbReference>
<sequence>MKRIAPILLIIVLLTSGCRPLYKTAPHPEVNNEEGQNSIYKPESIGIQTHVDSGDNYTITAHYPALGHAEVDTMLYNFITNREMLFNQEISELNTKNHHFNLHLEYEYAYKTDAHVSILFKESKDLGDAQIATTLFSYNFDLTTDTLLSLEDFFTGTSAHLVILSDITYNMLVSDEVLPNSVDINWVKGGLSPQEKNFTTFTFDSEKITLYFNKYQLGPAFLGAPVVTIPYETLSAYVSLEENLKRQLEQNENQIEPVPSGVIEIPSVGSSETDTDPKNSKKIALTFDLGPHPIYTPIILDTLKAADAKATFFLLGNRVSDYEAIAKRIHDEGHTIGNMTYSHPLLNRLSKNDILNQVNRAQNYIARYSGAVPKLIRPPFGALGDDFLEVVNMPVILWSIDAQDLLYNDSEFLVSYIMDHAFDGAIVRLHDNSSSTTQAIAPLIEDLRQAGYELVTVDKLLHLNLNQNNWQIKTYYQAIQ</sequence>
<dbReference type="Gene3D" id="3.20.20.370">
    <property type="entry name" value="Glycoside hydrolase/deacetylase"/>
    <property type="match status" value="1"/>
</dbReference>
<dbReference type="PANTHER" id="PTHR10587:SF133">
    <property type="entry name" value="CHITIN DEACETYLASE 1-RELATED"/>
    <property type="match status" value="1"/>
</dbReference>
<name>A0ABS2MRK7_9FIRM</name>
<keyword evidence="5" id="KW-1185">Reference proteome</keyword>
<dbReference type="PANTHER" id="PTHR10587">
    <property type="entry name" value="GLYCOSYL TRANSFERASE-RELATED"/>
    <property type="match status" value="1"/>
</dbReference>
<evidence type="ECO:0000256" key="1">
    <source>
        <dbReference type="ARBA" id="ARBA00022723"/>
    </source>
</evidence>
<keyword evidence="1" id="KW-0479">Metal-binding</keyword>
<dbReference type="RefSeq" id="WP_204664121.1">
    <property type="nucleotide sequence ID" value="NZ_JAFBDT010000011.1"/>
</dbReference>
<evidence type="ECO:0000313" key="4">
    <source>
        <dbReference type="EMBL" id="MBM7562061.1"/>
    </source>
</evidence>
<dbReference type="PROSITE" id="PS51257">
    <property type="entry name" value="PROKAR_LIPOPROTEIN"/>
    <property type="match status" value="1"/>
</dbReference>
<dbReference type="EMBL" id="JAFBDT010000011">
    <property type="protein sequence ID" value="MBM7562061.1"/>
    <property type="molecule type" value="Genomic_DNA"/>
</dbReference>
<evidence type="ECO:0000259" key="3">
    <source>
        <dbReference type="PROSITE" id="PS51677"/>
    </source>
</evidence>
<protein>
    <submittedName>
        <fullName evidence="4">Peptidoglycan/xylan/chitin deacetylase (PgdA/CDA1 family)</fullName>
    </submittedName>
</protein>
<dbReference type="InterPro" id="IPR037126">
    <property type="entry name" value="PdaC/RsiV-like_sf"/>
</dbReference>
<proteinExistence type="predicted"/>
<feature type="domain" description="NodB homology" evidence="3">
    <location>
        <begin position="281"/>
        <end position="455"/>
    </location>
</feature>
<keyword evidence="2" id="KW-0378">Hydrolase</keyword>
<dbReference type="Pfam" id="PF01522">
    <property type="entry name" value="Polysacc_deac_1"/>
    <property type="match status" value="1"/>
</dbReference>
<gene>
    <name evidence="4" type="ORF">JOC49_001604</name>
</gene>
<dbReference type="InterPro" id="IPR021729">
    <property type="entry name" value="DUF3298"/>
</dbReference>
<dbReference type="InterPro" id="IPR002509">
    <property type="entry name" value="NODB_dom"/>
</dbReference>
<dbReference type="PROSITE" id="PS51677">
    <property type="entry name" value="NODB"/>
    <property type="match status" value="1"/>
</dbReference>
<evidence type="ECO:0000313" key="5">
    <source>
        <dbReference type="Proteomes" id="UP000767854"/>
    </source>
</evidence>
<comment type="caution">
    <text evidence="4">The sequence shown here is derived from an EMBL/GenBank/DDBJ whole genome shotgun (WGS) entry which is preliminary data.</text>
</comment>
<accession>A0ABS2MRK7</accession>
<reference evidence="4 5" key="1">
    <citation type="submission" date="2021-01" db="EMBL/GenBank/DDBJ databases">
        <title>Genomic Encyclopedia of Type Strains, Phase IV (KMG-IV): sequencing the most valuable type-strain genomes for metagenomic binning, comparative biology and taxonomic classification.</title>
        <authorList>
            <person name="Goeker M."/>
        </authorList>
    </citation>
    <scope>NUCLEOTIDE SEQUENCE [LARGE SCALE GENOMIC DNA]</scope>
    <source>
        <strain evidence="4 5">DSM 24436</strain>
    </source>
</reference>
<dbReference type="InterPro" id="IPR050248">
    <property type="entry name" value="Polysacc_deacetylase_ArnD"/>
</dbReference>